<name>A0A1G5FEU3_9FIRM</name>
<accession>A0A1G5FEU3</accession>
<dbReference type="STRING" id="1120976.SAMN03080606_01394"/>
<evidence type="ECO:0000256" key="1">
    <source>
        <dbReference type="SAM" id="Phobius"/>
    </source>
</evidence>
<proteinExistence type="predicted"/>
<feature type="transmembrane region" description="Helical" evidence="1">
    <location>
        <begin position="218"/>
        <end position="239"/>
    </location>
</feature>
<feature type="chain" id="PRO_5011568329" evidence="2">
    <location>
        <begin position="31"/>
        <end position="241"/>
    </location>
</feature>
<feature type="transmembrane region" description="Helical" evidence="1">
    <location>
        <begin position="132"/>
        <end position="151"/>
    </location>
</feature>
<sequence length="241" mass="27360">MFKSKRITFTIIVSMLFMMAVCTSISFGNAAEPPSILIIVPNAPNDLHITIGSNDEYNEASKRDKIIETYYTFYSRDLRNIHDYNLRISTENNSFEIALEESLNTYNNVFILNLENQSLTKGKSTSRSIKLVSFRIILTLMIEGLVFLLFGFRQKRSWIIFLIINLITQGGLNLWLNGFSPLASYIIFSLIFAELIIFAVEIIAFSTLVKEHSGYRKVSFVLVANLLSLIAGGYMITILPI</sequence>
<evidence type="ECO:0000313" key="4">
    <source>
        <dbReference type="Proteomes" id="UP000198636"/>
    </source>
</evidence>
<dbReference type="Proteomes" id="UP000198636">
    <property type="component" value="Unassembled WGS sequence"/>
</dbReference>
<reference evidence="3 4" key="1">
    <citation type="submission" date="2016-10" db="EMBL/GenBank/DDBJ databases">
        <authorList>
            <person name="de Groot N.N."/>
        </authorList>
    </citation>
    <scope>NUCLEOTIDE SEQUENCE [LARGE SCALE GENOMIC DNA]</scope>
    <source>
        <strain evidence="3 4">DSM 18978</strain>
    </source>
</reference>
<keyword evidence="1" id="KW-0472">Membrane</keyword>
<feature type="transmembrane region" description="Helical" evidence="1">
    <location>
        <begin position="182"/>
        <end position="206"/>
    </location>
</feature>
<gene>
    <name evidence="3" type="ORF">SAMN03080606_01394</name>
</gene>
<keyword evidence="2" id="KW-0732">Signal</keyword>
<protein>
    <submittedName>
        <fullName evidence="3">Uncharacterized protein</fullName>
    </submittedName>
</protein>
<dbReference type="AlphaFoldDB" id="A0A1G5FEU3"/>
<organism evidence="3 4">
    <name type="scientific">Alkaliphilus peptidifermentans DSM 18978</name>
    <dbReference type="NCBI Taxonomy" id="1120976"/>
    <lineage>
        <taxon>Bacteria</taxon>
        <taxon>Bacillati</taxon>
        <taxon>Bacillota</taxon>
        <taxon>Clostridia</taxon>
        <taxon>Peptostreptococcales</taxon>
        <taxon>Natronincolaceae</taxon>
        <taxon>Alkaliphilus</taxon>
    </lineage>
</organism>
<dbReference type="EMBL" id="FMUS01000007">
    <property type="protein sequence ID" value="SCY37723.1"/>
    <property type="molecule type" value="Genomic_DNA"/>
</dbReference>
<feature type="signal peptide" evidence="2">
    <location>
        <begin position="1"/>
        <end position="30"/>
    </location>
</feature>
<evidence type="ECO:0000313" key="3">
    <source>
        <dbReference type="EMBL" id="SCY37723.1"/>
    </source>
</evidence>
<keyword evidence="4" id="KW-1185">Reference proteome</keyword>
<keyword evidence="1" id="KW-0812">Transmembrane</keyword>
<dbReference type="RefSeq" id="WP_091541572.1">
    <property type="nucleotide sequence ID" value="NZ_FMUS01000007.1"/>
</dbReference>
<evidence type="ECO:0000256" key="2">
    <source>
        <dbReference type="SAM" id="SignalP"/>
    </source>
</evidence>
<feature type="transmembrane region" description="Helical" evidence="1">
    <location>
        <begin position="158"/>
        <end position="176"/>
    </location>
</feature>
<keyword evidence="1" id="KW-1133">Transmembrane helix</keyword>
<dbReference type="OrthoDB" id="1952838at2"/>